<feature type="transmembrane region" description="Helical" evidence="1">
    <location>
        <begin position="85"/>
        <end position="104"/>
    </location>
</feature>
<dbReference type="PANTHER" id="PTHR23028:SF131">
    <property type="entry name" value="BLR2367 PROTEIN"/>
    <property type="match status" value="1"/>
</dbReference>
<organism evidence="3 4">
    <name type="scientific">Mucilaginibacter psychrotolerans</name>
    <dbReference type="NCBI Taxonomy" id="1524096"/>
    <lineage>
        <taxon>Bacteria</taxon>
        <taxon>Pseudomonadati</taxon>
        <taxon>Bacteroidota</taxon>
        <taxon>Sphingobacteriia</taxon>
        <taxon>Sphingobacteriales</taxon>
        <taxon>Sphingobacteriaceae</taxon>
        <taxon>Mucilaginibacter</taxon>
    </lineage>
</organism>
<keyword evidence="3" id="KW-0012">Acyltransferase</keyword>
<comment type="caution">
    <text evidence="3">The sequence shown here is derived from an EMBL/GenBank/DDBJ whole genome shotgun (WGS) entry which is preliminary data.</text>
</comment>
<feature type="transmembrane region" description="Helical" evidence="1">
    <location>
        <begin position="38"/>
        <end position="64"/>
    </location>
</feature>
<gene>
    <name evidence="3" type="ORF">E2R66_19750</name>
</gene>
<dbReference type="PANTHER" id="PTHR23028">
    <property type="entry name" value="ACETYLTRANSFERASE"/>
    <property type="match status" value="1"/>
</dbReference>
<dbReference type="AlphaFoldDB" id="A0A4Y8S959"/>
<feature type="transmembrane region" description="Helical" evidence="1">
    <location>
        <begin position="211"/>
        <end position="227"/>
    </location>
</feature>
<dbReference type="GO" id="GO:0016020">
    <property type="term" value="C:membrane"/>
    <property type="evidence" value="ECO:0007669"/>
    <property type="project" value="TreeGrafter"/>
</dbReference>
<evidence type="ECO:0000256" key="1">
    <source>
        <dbReference type="SAM" id="Phobius"/>
    </source>
</evidence>
<feature type="transmembrane region" description="Helical" evidence="1">
    <location>
        <begin position="138"/>
        <end position="156"/>
    </location>
</feature>
<dbReference type="Pfam" id="PF01757">
    <property type="entry name" value="Acyl_transf_3"/>
    <property type="match status" value="1"/>
</dbReference>
<proteinExistence type="predicted"/>
<feature type="domain" description="Acyltransferase 3" evidence="2">
    <location>
        <begin position="10"/>
        <end position="311"/>
    </location>
</feature>
<keyword evidence="4" id="KW-1185">Reference proteome</keyword>
<sequence>MQATTNNRNYLIDLLRFLSASWVALFHFNAGIPPADNWYRAFCGLGYLGVPVFFIISGYCICIAQQHAKTPRSFIIRRFFRIFPPYWFSILLVCACALAIKLITGTNSAASLPNSFGRVMAAVLLYTAPLSSEHTINWVYWTLPYELFFYFLVFLAMAISKQVSAFLLLVLALAAIWVPYQATGFLFFFNELPAFLLGYALYLVLHKEGNIYAALGLLLSAAAGVYLKHVEFAYHITYFATIALIAVNARFPLKNNFFSRLGDYSYSVYLIHVPLGIYLLGFVKRYQAVQNTTVLNILADFTLLTVVVVCAKVMFMRVEAPSIKLGRKYSA</sequence>
<dbReference type="EMBL" id="SOZE01000023">
    <property type="protein sequence ID" value="TFF35201.1"/>
    <property type="molecule type" value="Genomic_DNA"/>
</dbReference>
<dbReference type="Proteomes" id="UP000297540">
    <property type="component" value="Unassembled WGS sequence"/>
</dbReference>
<evidence type="ECO:0000259" key="2">
    <source>
        <dbReference type="Pfam" id="PF01757"/>
    </source>
</evidence>
<dbReference type="GO" id="GO:0016747">
    <property type="term" value="F:acyltransferase activity, transferring groups other than amino-acyl groups"/>
    <property type="evidence" value="ECO:0007669"/>
    <property type="project" value="InterPro"/>
</dbReference>
<feature type="transmembrane region" description="Helical" evidence="1">
    <location>
        <begin position="233"/>
        <end position="252"/>
    </location>
</feature>
<reference evidence="3 4" key="1">
    <citation type="journal article" date="2017" name="Int. J. Syst. Evol. Microbiol.">
        <title>Mucilaginibacterpsychrotolerans sp. nov., isolated from peatlands.</title>
        <authorList>
            <person name="Deng Y."/>
            <person name="Shen L."/>
            <person name="Xu B."/>
            <person name="Liu Y."/>
            <person name="Gu Z."/>
            <person name="Liu H."/>
            <person name="Zhou Y."/>
        </authorList>
    </citation>
    <scope>NUCLEOTIDE SEQUENCE [LARGE SCALE GENOMIC DNA]</scope>
    <source>
        <strain evidence="3 4">NH7-4</strain>
    </source>
</reference>
<keyword evidence="1" id="KW-1133">Transmembrane helix</keyword>
<feature type="transmembrane region" description="Helical" evidence="1">
    <location>
        <begin position="264"/>
        <end position="283"/>
    </location>
</feature>
<keyword evidence="3" id="KW-0808">Transferase</keyword>
<feature type="transmembrane region" description="Helical" evidence="1">
    <location>
        <begin position="295"/>
        <end position="315"/>
    </location>
</feature>
<dbReference type="RefSeq" id="WP_133233741.1">
    <property type="nucleotide sequence ID" value="NZ_SOZE01000023.1"/>
</dbReference>
<dbReference type="InterPro" id="IPR002656">
    <property type="entry name" value="Acyl_transf_3_dom"/>
</dbReference>
<keyword evidence="1" id="KW-0812">Transmembrane</keyword>
<accession>A0A4Y8S959</accession>
<protein>
    <submittedName>
        <fullName evidence="3">Acyltransferase</fullName>
    </submittedName>
</protein>
<keyword evidence="1" id="KW-0472">Membrane</keyword>
<dbReference type="OrthoDB" id="290051at2"/>
<evidence type="ECO:0000313" key="4">
    <source>
        <dbReference type="Proteomes" id="UP000297540"/>
    </source>
</evidence>
<feature type="transmembrane region" description="Helical" evidence="1">
    <location>
        <begin position="163"/>
        <end position="180"/>
    </location>
</feature>
<evidence type="ECO:0000313" key="3">
    <source>
        <dbReference type="EMBL" id="TFF35201.1"/>
    </source>
</evidence>
<feature type="transmembrane region" description="Helical" evidence="1">
    <location>
        <begin position="12"/>
        <end position="32"/>
    </location>
</feature>
<dbReference type="GO" id="GO:0000271">
    <property type="term" value="P:polysaccharide biosynthetic process"/>
    <property type="evidence" value="ECO:0007669"/>
    <property type="project" value="TreeGrafter"/>
</dbReference>
<dbReference type="InterPro" id="IPR050879">
    <property type="entry name" value="Acyltransferase_3"/>
</dbReference>
<name>A0A4Y8S959_9SPHI</name>